<dbReference type="EMBL" id="JAIWYP010000009">
    <property type="protein sequence ID" value="KAH3769251.1"/>
    <property type="molecule type" value="Genomic_DNA"/>
</dbReference>
<proteinExistence type="predicted"/>
<evidence type="ECO:0000313" key="1">
    <source>
        <dbReference type="EMBL" id="KAH3769251.1"/>
    </source>
</evidence>
<protein>
    <recommendedName>
        <fullName evidence="3">Lectin</fullName>
    </recommendedName>
</protein>
<sequence>MLVTKITSRSSLSLSVASSIQFTVKEDSCLYFTYAGSLESLSVLIQSTEGAQNHTWGDYNVNQGKGQWRPGQVRTRHFVN</sequence>
<keyword evidence="2" id="KW-1185">Reference proteome</keyword>
<dbReference type="Proteomes" id="UP000828390">
    <property type="component" value="Unassembled WGS sequence"/>
</dbReference>
<comment type="caution">
    <text evidence="1">The sequence shown here is derived from an EMBL/GenBank/DDBJ whole genome shotgun (WGS) entry which is preliminary data.</text>
</comment>
<dbReference type="AlphaFoldDB" id="A0A9D4IBL0"/>
<reference evidence="1" key="2">
    <citation type="submission" date="2020-11" db="EMBL/GenBank/DDBJ databases">
        <authorList>
            <person name="McCartney M.A."/>
            <person name="Auch B."/>
            <person name="Kono T."/>
            <person name="Mallez S."/>
            <person name="Becker A."/>
            <person name="Gohl D.M."/>
            <person name="Silverstein K.A.T."/>
            <person name="Koren S."/>
            <person name="Bechman K.B."/>
            <person name="Herman A."/>
            <person name="Abrahante J.E."/>
            <person name="Garbe J."/>
        </authorList>
    </citation>
    <scope>NUCLEOTIDE SEQUENCE</scope>
    <source>
        <strain evidence="1">Duluth1</strain>
        <tissue evidence="1">Whole animal</tissue>
    </source>
</reference>
<reference evidence="1" key="1">
    <citation type="journal article" date="2019" name="bioRxiv">
        <title>The Genome of the Zebra Mussel, Dreissena polymorpha: A Resource for Invasive Species Research.</title>
        <authorList>
            <person name="McCartney M.A."/>
            <person name="Auch B."/>
            <person name="Kono T."/>
            <person name="Mallez S."/>
            <person name="Zhang Y."/>
            <person name="Obille A."/>
            <person name="Becker A."/>
            <person name="Abrahante J.E."/>
            <person name="Garbe J."/>
            <person name="Badalamenti J.P."/>
            <person name="Herman A."/>
            <person name="Mangelson H."/>
            <person name="Liachko I."/>
            <person name="Sullivan S."/>
            <person name="Sone E.D."/>
            <person name="Koren S."/>
            <person name="Silverstein K.A.T."/>
            <person name="Beckman K.B."/>
            <person name="Gohl D.M."/>
        </authorList>
    </citation>
    <scope>NUCLEOTIDE SEQUENCE</scope>
    <source>
        <strain evidence="1">Duluth1</strain>
        <tissue evidence="1">Whole animal</tissue>
    </source>
</reference>
<organism evidence="1 2">
    <name type="scientific">Dreissena polymorpha</name>
    <name type="common">Zebra mussel</name>
    <name type="synonym">Mytilus polymorpha</name>
    <dbReference type="NCBI Taxonomy" id="45954"/>
    <lineage>
        <taxon>Eukaryota</taxon>
        <taxon>Metazoa</taxon>
        <taxon>Spiralia</taxon>
        <taxon>Lophotrochozoa</taxon>
        <taxon>Mollusca</taxon>
        <taxon>Bivalvia</taxon>
        <taxon>Autobranchia</taxon>
        <taxon>Heteroconchia</taxon>
        <taxon>Euheterodonta</taxon>
        <taxon>Imparidentia</taxon>
        <taxon>Neoheterodontei</taxon>
        <taxon>Myida</taxon>
        <taxon>Dreissenoidea</taxon>
        <taxon>Dreissenidae</taxon>
        <taxon>Dreissena</taxon>
    </lineage>
</organism>
<accession>A0A9D4IBL0</accession>
<gene>
    <name evidence="1" type="ORF">DPMN_170501</name>
</gene>
<evidence type="ECO:0000313" key="2">
    <source>
        <dbReference type="Proteomes" id="UP000828390"/>
    </source>
</evidence>
<name>A0A9D4IBL0_DREPO</name>
<evidence type="ECO:0008006" key="3">
    <source>
        <dbReference type="Google" id="ProtNLM"/>
    </source>
</evidence>